<sequence>MPEAINLAMISIPSEPCEDSTKPEGQWHEFLVLLAWANMQAIVWLNLGPQQIFVVTAALTQLPVRRSLVKRRHTASSVVS</sequence>
<accession>A0A1G5LMN9</accession>
<dbReference type="Proteomes" id="UP000199569">
    <property type="component" value="Unassembled WGS sequence"/>
</dbReference>
<dbReference type="EMBL" id="FMVJ01000023">
    <property type="protein sequence ID" value="SCZ13894.1"/>
    <property type="molecule type" value="Genomic_DNA"/>
</dbReference>
<dbReference type="AlphaFoldDB" id="A0A1G5LMN9"/>
<dbReference type="STRING" id="549386.SAMN02927923_04502"/>
<gene>
    <name evidence="1" type="ORF">SAMN02927923_04502</name>
</gene>
<proteinExistence type="predicted"/>
<protein>
    <submittedName>
        <fullName evidence="1">Uncharacterized protein</fullName>
    </submittedName>
</protein>
<evidence type="ECO:0000313" key="1">
    <source>
        <dbReference type="EMBL" id="SCZ13894.1"/>
    </source>
</evidence>
<evidence type="ECO:0000313" key="2">
    <source>
        <dbReference type="Proteomes" id="UP000199569"/>
    </source>
</evidence>
<reference evidence="1 2" key="1">
    <citation type="submission" date="2016-10" db="EMBL/GenBank/DDBJ databases">
        <authorList>
            <person name="de Groot N.N."/>
        </authorList>
    </citation>
    <scope>NUCLEOTIDE SEQUENCE [LARGE SCALE GENOMIC DNA]</scope>
    <source>
        <strain evidence="1 2">CGMCC 1.7666</strain>
    </source>
</reference>
<organism evidence="1 2">
    <name type="scientific">Microvirga guangxiensis</name>
    <dbReference type="NCBI Taxonomy" id="549386"/>
    <lineage>
        <taxon>Bacteria</taxon>
        <taxon>Pseudomonadati</taxon>
        <taxon>Pseudomonadota</taxon>
        <taxon>Alphaproteobacteria</taxon>
        <taxon>Hyphomicrobiales</taxon>
        <taxon>Methylobacteriaceae</taxon>
        <taxon>Microvirga</taxon>
    </lineage>
</organism>
<name>A0A1G5LMN9_9HYPH</name>
<keyword evidence="2" id="KW-1185">Reference proteome</keyword>